<reference evidence="2 3" key="1">
    <citation type="journal article" date="2019" name="Int. J. Syst. Evol. Microbiol.">
        <title>The Global Catalogue of Microorganisms (GCM) 10K type strain sequencing project: providing services to taxonomists for standard genome sequencing and annotation.</title>
        <authorList>
            <consortium name="The Broad Institute Genomics Platform"/>
            <consortium name="The Broad Institute Genome Sequencing Center for Infectious Disease"/>
            <person name="Wu L."/>
            <person name="Ma J."/>
        </authorList>
    </citation>
    <scope>NUCLEOTIDE SEQUENCE [LARGE SCALE GENOMIC DNA]</scope>
    <source>
        <strain evidence="2 3">JCM 13250</strain>
    </source>
</reference>
<accession>A0ABN2MAZ1</accession>
<dbReference type="InterPro" id="IPR027417">
    <property type="entry name" value="P-loop_NTPase"/>
</dbReference>
<gene>
    <name evidence="2" type="ORF">GCM10009682_43230</name>
</gene>
<organism evidence="2 3">
    <name type="scientific">Luedemannella flava</name>
    <dbReference type="NCBI Taxonomy" id="349316"/>
    <lineage>
        <taxon>Bacteria</taxon>
        <taxon>Bacillati</taxon>
        <taxon>Actinomycetota</taxon>
        <taxon>Actinomycetes</taxon>
        <taxon>Micromonosporales</taxon>
        <taxon>Micromonosporaceae</taxon>
        <taxon>Luedemannella</taxon>
    </lineage>
</organism>
<dbReference type="InterPro" id="IPR050678">
    <property type="entry name" value="DNA_Partitioning_ATPase"/>
</dbReference>
<keyword evidence="3" id="KW-1185">Reference proteome</keyword>
<protein>
    <recommendedName>
        <fullName evidence="1">CobQ/CobB/MinD/ParA nucleotide binding domain-containing protein</fullName>
    </recommendedName>
</protein>
<dbReference type="RefSeq" id="WP_425560491.1">
    <property type="nucleotide sequence ID" value="NZ_BAAALT010000150.1"/>
</dbReference>
<evidence type="ECO:0000313" key="2">
    <source>
        <dbReference type="EMBL" id="GAA1817777.1"/>
    </source>
</evidence>
<dbReference type="InterPro" id="IPR002586">
    <property type="entry name" value="CobQ/CobB/MinD/ParA_Nub-bd_dom"/>
</dbReference>
<dbReference type="PANTHER" id="PTHR13696:SF52">
    <property type="entry name" value="PARA FAMILY PROTEIN CT_582"/>
    <property type="match status" value="1"/>
</dbReference>
<dbReference type="Proteomes" id="UP001500218">
    <property type="component" value="Unassembled WGS sequence"/>
</dbReference>
<feature type="domain" description="CobQ/CobB/MinD/ParA nucleotide binding" evidence="1">
    <location>
        <begin position="11"/>
        <end position="212"/>
    </location>
</feature>
<evidence type="ECO:0000259" key="1">
    <source>
        <dbReference type="Pfam" id="PF01656"/>
    </source>
</evidence>
<comment type="caution">
    <text evidence="2">The sequence shown here is derived from an EMBL/GenBank/DDBJ whole genome shotgun (WGS) entry which is preliminary data.</text>
</comment>
<proteinExistence type="predicted"/>
<dbReference type="Gene3D" id="3.40.50.300">
    <property type="entry name" value="P-loop containing nucleotide triphosphate hydrolases"/>
    <property type="match status" value="1"/>
</dbReference>
<dbReference type="NCBIfam" id="NF047398">
    <property type="entry name" value="AAA_KGGVGR"/>
    <property type="match status" value="1"/>
</dbReference>
<dbReference type="SUPFAM" id="SSF52540">
    <property type="entry name" value="P-loop containing nucleoside triphosphate hydrolases"/>
    <property type="match status" value="1"/>
</dbReference>
<dbReference type="PANTHER" id="PTHR13696">
    <property type="entry name" value="P-LOOP CONTAINING NUCLEOSIDE TRIPHOSPHATE HYDROLASE"/>
    <property type="match status" value="1"/>
</dbReference>
<dbReference type="Pfam" id="PF01656">
    <property type="entry name" value="CbiA"/>
    <property type="match status" value="1"/>
</dbReference>
<dbReference type="EMBL" id="BAAALT010000150">
    <property type="protein sequence ID" value="GAA1817777.1"/>
    <property type="molecule type" value="Genomic_DNA"/>
</dbReference>
<evidence type="ECO:0000313" key="3">
    <source>
        <dbReference type="Proteomes" id="UP001500218"/>
    </source>
</evidence>
<sequence length="338" mass="37905">MTGNREGQVVTFYSYNGGTGRTMAMANVAWILAASGKRVLVADWDIESPGLHRFFAPFIRPEELANAGGVIDLIREFEWATMKDTDRQPGWYERYAAVGTYAFPLRWEFPTGGALDYLSAGRQNNDYSSSIQGLDWEMFYEYLGGGQFLDALRADMKRNYDYTLIDSRTGVSDVAEICTIQLPDVLVACFTFSEQSISGAAQVTRQVRQRYEARKIRILPVAMRVDSVDSPRAAAGRLVSMQRFSGMPNDMSEAERHLYWSRMQVPYQPPYAYEEILATFADPPGQPGTLLTAYETLASYVSAGGVTRLAPVDEVTRSRVADLFLRRVSSWDDENSGE</sequence>
<name>A0ABN2MAZ1_9ACTN</name>